<accession>A0A1Z1M2S8</accession>
<gene>
    <name evidence="1" type="primary">ConsOrf3</name>
</gene>
<dbReference type="AlphaFoldDB" id="A0A1Z1M2S8"/>
<dbReference type="RefSeq" id="YP_009391950.1">
    <property type="nucleotide sequence ID" value="NC_035260.1"/>
</dbReference>
<organism evidence="1">
    <name type="scientific">Acrosorium ciliolatum</name>
    <dbReference type="NCBI Taxonomy" id="1550622"/>
    <lineage>
        <taxon>Eukaryota</taxon>
        <taxon>Rhodophyta</taxon>
        <taxon>Florideophyceae</taxon>
        <taxon>Rhodymeniophycidae</taxon>
        <taxon>Ceramiales</taxon>
        <taxon>Delesseriaceae</taxon>
        <taxon>Acrosorium</taxon>
    </lineage>
</organism>
<dbReference type="GeneID" id="33353402"/>
<proteinExistence type="predicted"/>
<protein>
    <submittedName>
        <fullName evidence="1">Uncharacterized protein</fullName>
    </submittedName>
</protein>
<geneLocation type="chloroplast" evidence="1"/>
<sequence length="111" mass="13888">MKYIRYSNHKESCNFLDTIIYISLIYEIIHENLLNKISIEIINEYRKSKKSYIAIQYINKFNYIYNKTYEYYYNYNYYELDKTEIAMTTLYIISQIQKQNSIYFLIKFFYK</sequence>
<keyword evidence="1" id="KW-0934">Plastid</keyword>
<keyword evidence="1" id="KW-0150">Chloroplast</keyword>
<reference evidence="1" key="1">
    <citation type="journal article" date="2017" name="J. Phycol.">
        <title>Analysis of chloroplast genomes and a supermatrix inform reclassification of the Rhodomelaceae (Rhodophyta).</title>
        <authorList>
            <person name="Diaz-Tapia P."/>
            <person name="Maggs C.A."/>
            <person name="West J.A."/>
            <person name="Verbruggen H."/>
        </authorList>
    </citation>
    <scope>NUCLEOTIDE SEQUENCE</scope>
    <source>
        <strain evidence="1">HV3939</strain>
    </source>
</reference>
<dbReference type="EMBL" id="MF101411">
    <property type="protein sequence ID" value="ARW60094.1"/>
    <property type="molecule type" value="Genomic_DNA"/>
</dbReference>
<name>A0A1Z1M2S8_9FLOR</name>
<evidence type="ECO:0000313" key="1">
    <source>
        <dbReference type="EMBL" id="ARW60094.1"/>
    </source>
</evidence>